<reference evidence="10 11" key="1">
    <citation type="journal article" date="2016" name="Nat. Commun.">
        <title>Thousands of microbial genomes shed light on interconnected biogeochemical processes in an aquifer system.</title>
        <authorList>
            <person name="Anantharaman K."/>
            <person name="Brown C.T."/>
            <person name="Hug L.A."/>
            <person name="Sharon I."/>
            <person name="Castelle C.J."/>
            <person name="Probst A.J."/>
            <person name="Thomas B.C."/>
            <person name="Singh A."/>
            <person name="Wilkins M.J."/>
            <person name="Karaoz U."/>
            <person name="Brodie E.L."/>
            <person name="Williams K.H."/>
            <person name="Hubbard S.S."/>
            <person name="Banfield J.F."/>
        </authorList>
    </citation>
    <scope>NUCLEOTIDE SEQUENCE [LARGE SCALE GENOMIC DNA]</scope>
</reference>
<comment type="similarity">
    <text evidence="1">Belongs to the RecJ family.</text>
</comment>
<dbReference type="Pfam" id="PF17768">
    <property type="entry name" value="RecJ_OB"/>
    <property type="match status" value="2"/>
</dbReference>
<evidence type="ECO:0000256" key="4">
    <source>
        <dbReference type="ARBA" id="ARBA00022801"/>
    </source>
</evidence>
<dbReference type="Proteomes" id="UP000177725">
    <property type="component" value="Unassembled WGS sequence"/>
</dbReference>
<keyword evidence="4" id="KW-0378">Hydrolase</keyword>
<dbReference type="PANTHER" id="PTHR30255">
    <property type="entry name" value="SINGLE-STRANDED-DNA-SPECIFIC EXONUCLEASE RECJ"/>
    <property type="match status" value="1"/>
</dbReference>
<gene>
    <name evidence="10" type="ORF">A2174_03780</name>
</gene>
<evidence type="ECO:0000313" key="10">
    <source>
        <dbReference type="EMBL" id="OGZ34348.1"/>
    </source>
</evidence>
<evidence type="ECO:0000259" key="8">
    <source>
        <dbReference type="Pfam" id="PF02272"/>
    </source>
</evidence>
<evidence type="ECO:0000259" key="7">
    <source>
        <dbReference type="Pfam" id="PF01368"/>
    </source>
</evidence>
<keyword evidence="5 10" id="KW-0269">Exonuclease</keyword>
<dbReference type="InterPro" id="IPR041122">
    <property type="entry name" value="RecJ_OB"/>
</dbReference>
<dbReference type="Pfam" id="PF01368">
    <property type="entry name" value="DHH"/>
    <property type="match status" value="1"/>
</dbReference>
<dbReference type="GO" id="GO:0006310">
    <property type="term" value="P:DNA recombination"/>
    <property type="evidence" value="ECO:0007669"/>
    <property type="project" value="InterPro"/>
</dbReference>
<dbReference type="InterPro" id="IPR038763">
    <property type="entry name" value="DHH_sf"/>
</dbReference>
<dbReference type="SUPFAM" id="SSF64182">
    <property type="entry name" value="DHH phosphoesterases"/>
    <property type="match status" value="1"/>
</dbReference>
<comment type="caution">
    <text evidence="10">The sequence shown here is derived from an EMBL/GenBank/DDBJ whole genome shotgun (WGS) entry which is preliminary data.</text>
</comment>
<dbReference type="InterPro" id="IPR001667">
    <property type="entry name" value="DDH_dom"/>
</dbReference>
<sequence length="632" mass="70234">MNWHLKPKVPEDFIKKFPEFNPLVLQLLYNRGLTSQKSIDEFFNPDYGEDLHDPFLMLGMKKAVKRIEEAIKKQESVAIFGDYDADGVCGAVILKTIFEALGANLSGGVYIPDRKVEGYGLNIPAIQKLSEKKVDLIVTVDCGSSDFKEIDLANSLGMEVIVVDHHQVSEKLPKAEVIINPWQKKEKYPFKDLAGAGVAFKLAQGLISKALSAKRQAIPDGWEKWLLDLVAIATVADCEPLLGENRTLVRYGLIVLAQTQRLGLQELMKIARLSPIFFEETLKTNLDTYSLGFILGPRLNAAGRMEHASLAYELLISEDREKARVLAETINQHNQNRQKLTEEIALQVEEKIKDKISDKSKPVIVVSDSRWSPAIIGLVAGKISDRYHRPVIIFSAEGGSASGGKEEGEISRGSARSIPAFDIVKALGVCRDLLKEFGGHPGAAGLSIENKNLLAFEEKINQIAREVLKEEDLAPSLEIDCQINAQEIDWKLFDELTKFEPCDEESNPRPRFLIKDLEIVNSRLVGNGNKHLKLELFSMPSPQMRGGVGRGADKDLNTTTLGPSSIEEGRRSHKASAKIFKAIGFRLGNGNSDLKPGDRVDLVVELILDEWNGNRELQMKIIDIKIANNTRI</sequence>
<feature type="domain" description="DHHA1" evidence="8">
    <location>
        <begin position="362"/>
        <end position="465"/>
    </location>
</feature>
<feature type="domain" description="RecJ OB" evidence="9">
    <location>
        <begin position="479"/>
        <end position="536"/>
    </location>
</feature>
<dbReference type="PANTHER" id="PTHR30255:SF2">
    <property type="entry name" value="SINGLE-STRANDED-DNA-SPECIFIC EXONUCLEASE RECJ"/>
    <property type="match status" value="1"/>
</dbReference>
<dbReference type="InterPro" id="IPR003156">
    <property type="entry name" value="DHHA1_dom"/>
</dbReference>
<dbReference type="GO" id="GO:0008409">
    <property type="term" value="F:5'-3' exonuclease activity"/>
    <property type="evidence" value="ECO:0007669"/>
    <property type="project" value="InterPro"/>
</dbReference>
<evidence type="ECO:0000256" key="3">
    <source>
        <dbReference type="ARBA" id="ARBA00022722"/>
    </source>
</evidence>
<dbReference type="InterPro" id="IPR004610">
    <property type="entry name" value="RecJ"/>
</dbReference>
<keyword evidence="6" id="KW-0175">Coiled coil</keyword>
<dbReference type="EMBL" id="MHMV01000027">
    <property type="protein sequence ID" value="OGZ34348.1"/>
    <property type="molecule type" value="Genomic_DNA"/>
</dbReference>
<keyword evidence="3" id="KW-0540">Nuclease</keyword>
<evidence type="ECO:0000256" key="6">
    <source>
        <dbReference type="SAM" id="Coils"/>
    </source>
</evidence>
<protein>
    <recommendedName>
        <fullName evidence="2">Single-stranded-DNA-specific exonuclease RecJ</fullName>
    </recommendedName>
</protein>
<feature type="domain" description="DDH" evidence="7">
    <location>
        <begin position="77"/>
        <end position="234"/>
    </location>
</feature>
<dbReference type="InterPro" id="IPR051673">
    <property type="entry name" value="SSDNA_exonuclease_RecJ"/>
</dbReference>
<organism evidence="10 11">
    <name type="scientific">Candidatus Portnoybacteria bacterium RBG_13_41_18</name>
    <dbReference type="NCBI Taxonomy" id="1801991"/>
    <lineage>
        <taxon>Bacteria</taxon>
        <taxon>Candidatus Portnoyibacteriota</taxon>
    </lineage>
</organism>
<dbReference type="Gene3D" id="3.90.1640.30">
    <property type="match status" value="1"/>
</dbReference>
<evidence type="ECO:0000256" key="1">
    <source>
        <dbReference type="ARBA" id="ARBA00005915"/>
    </source>
</evidence>
<proteinExistence type="inferred from homology"/>
<feature type="domain" description="RecJ OB" evidence="9">
    <location>
        <begin position="577"/>
        <end position="623"/>
    </location>
</feature>
<evidence type="ECO:0000259" key="9">
    <source>
        <dbReference type="Pfam" id="PF17768"/>
    </source>
</evidence>
<dbReference type="Gene3D" id="3.10.310.30">
    <property type="match status" value="1"/>
</dbReference>
<evidence type="ECO:0000256" key="2">
    <source>
        <dbReference type="ARBA" id="ARBA00019841"/>
    </source>
</evidence>
<dbReference type="Pfam" id="PF02272">
    <property type="entry name" value="DHHA1"/>
    <property type="match status" value="1"/>
</dbReference>
<dbReference type="NCBIfam" id="TIGR00644">
    <property type="entry name" value="recJ"/>
    <property type="match status" value="1"/>
</dbReference>
<name>A0A1G2F9R0_9BACT</name>
<dbReference type="AlphaFoldDB" id="A0A1G2F9R0"/>
<accession>A0A1G2F9R0</accession>
<evidence type="ECO:0000313" key="11">
    <source>
        <dbReference type="Proteomes" id="UP000177725"/>
    </source>
</evidence>
<dbReference type="GO" id="GO:0006281">
    <property type="term" value="P:DNA repair"/>
    <property type="evidence" value="ECO:0007669"/>
    <property type="project" value="InterPro"/>
</dbReference>
<evidence type="ECO:0000256" key="5">
    <source>
        <dbReference type="ARBA" id="ARBA00022839"/>
    </source>
</evidence>
<dbReference type="GO" id="GO:0003676">
    <property type="term" value="F:nucleic acid binding"/>
    <property type="evidence" value="ECO:0007669"/>
    <property type="project" value="InterPro"/>
</dbReference>
<feature type="coiled-coil region" evidence="6">
    <location>
        <begin position="323"/>
        <end position="350"/>
    </location>
</feature>